<organism evidence="2 3">
    <name type="scientific">Natronospirillum operosum</name>
    <dbReference type="NCBI Taxonomy" id="2759953"/>
    <lineage>
        <taxon>Bacteria</taxon>
        <taxon>Pseudomonadati</taxon>
        <taxon>Pseudomonadota</taxon>
        <taxon>Gammaproteobacteria</taxon>
        <taxon>Oceanospirillales</taxon>
        <taxon>Natronospirillaceae</taxon>
        <taxon>Natronospirillum</taxon>
    </lineage>
</organism>
<evidence type="ECO:0008006" key="4">
    <source>
        <dbReference type="Google" id="ProtNLM"/>
    </source>
</evidence>
<dbReference type="OrthoDB" id="9926178at2"/>
<protein>
    <recommendedName>
        <fullName evidence="4">DUF4064 domain-containing protein</fullName>
    </recommendedName>
</protein>
<evidence type="ECO:0000256" key="1">
    <source>
        <dbReference type="SAM" id="Phobius"/>
    </source>
</evidence>
<comment type="caution">
    <text evidence="2">The sequence shown here is derived from an EMBL/GenBank/DDBJ whole genome shotgun (WGS) entry which is preliminary data.</text>
</comment>
<name>A0A4Z0W9N8_9GAMM</name>
<keyword evidence="1" id="KW-0472">Membrane</keyword>
<gene>
    <name evidence="2" type="ORF">E4656_00060</name>
</gene>
<reference evidence="2 3" key="1">
    <citation type="submission" date="2019-04" db="EMBL/GenBank/DDBJ databases">
        <title>Natronospirillum operosus gen. nov., sp. nov., a haloalkaliphilic satellite isolated from decaying biomass of laboratory culture of cyanobacterium Geitlerinema sp. and proposal of Natronospirillaceae fam. nov. and Saccharospirillaceae fam. nov.</title>
        <authorList>
            <person name="Kevbrin V."/>
            <person name="Boltyanskaya Y."/>
            <person name="Koziaeva V."/>
            <person name="Grouzdev D.S."/>
            <person name="Park M."/>
            <person name="Cho J."/>
        </authorList>
    </citation>
    <scope>NUCLEOTIDE SEQUENCE [LARGE SCALE GENOMIC DNA]</scope>
    <source>
        <strain evidence="2 3">G-116</strain>
    </source>
</reference>
<keyword evidence="1" id="KW-0812">Transmembrane</keyword>
<dbReference type="RefSeq" id="WP_135480051.1">
    <property type="nucleotide sequence ID" value="NZ_SRMF01000001.1"/>
</dbReference>
<feature type="transmembrane region" description="Helical" evidence="1">
    <location>
        <begin position="75"/>
        <end position="102"/>
    </location>
</feature>
<evidence type="ECO:0000313" key="3">
    <source>
        <dbReference type="Proteomes" id="UP000297475"/>
    </source>
</evidence>
<keyword evidence="3" id="KW-1185">Reference proteome</keyword>
<sequence length="111" mass="11636">MKVRTALGVLMLGHAAIVAFQLVLSFSDLQESAAAFAAPDDPSRVMAMLVAINLLIAFSAAVLGTYLIRAGEPRLMVVVPLAIAAAMFGSYALVLGVVAIGVCLVERYRSK</sequence>
<feature type="transmembrane region" description="Helical" evidence="1">
    <location>
        <begin position="47"/>
        <end position="68"/>
    </location>
</feature>
<accession>A0A4Z0W9N8</accession>
<evidence type="ECO:0000313" key="2">
    <source>
        <dbReference type="EMBL" id="TGG94862.1"/>
    </source>
</evidence>
<keyword evidence="1" id="KW-1133">Transmembrane helix</keyword>
<dbReference type="Proteomes" id="UP000297475">
    <property type="component" value="Unassembled WGS sequence"/>
</dbReference>
<dbReference type="AlphaFoldDB" id="A0A4Z0W9N8"/>
<proteinExistence type="predicted"/>
<dbReference type="EMBL" id="SRMF01000001">
    <property type="protein sequence ID" value="TGG94862.1"/>
    <property type="molecule type" value="Genomic_DNA"/>
</dbReference>